<accession>A0ACC3MJI8</accession>
<organism evidence="1 2">
    <name type="scientific">Vermiconidia calcicola</name>
    <dbReference type="NCBI Taxonomy" id="1690605"/>
    <lineage>
        <taxon>Eukaryota</taxon>
        <taxon>Fungi</taxon>
        <taxon>Dikarya</taxon>
        <taxon>Ascomycota</taxon>
        <taxon>Pezizomycotina</taxon>
        <taxon>Dothideomycetes</taxon>
        <taxon>Dothideomycetidae</taxon>
        <taxon>Mycosphaerellales</taxon>
        <taxon>Extremaceae</taxon>
        <taxon>Vermiconidia</taxon>
    </lineage>
</organism>
<evidence type="ECO:0000313" key="2">
    <source>
        <dbReference type="Proteomes" id="UP001281147"/>
    </source>
</evidence>
<keyword evidence="2" id="KW-1185">Reference proteome</keyword>
<dbReference type="EMBL" id="JAUTXU010000228">
    <property type="protein sequence ID" value="KAK3697289.1"/>
    <property type="molecule type" value="Genomic_DNA"/>
</dbReference>
<protein>
    <submittedName>
        <fullName evidence="1">Uncharacterized protein</fullName>
    </submittedName>
</protein>
<name>A0ACC3MJI8_9PEZI</name>
<dbReference type="Proteomes" id="UP001281147">
    <property type="component" value="Unassembled WGS sequence"/>
</dbReference>
<comment type="caution">
    <text evidence="1">The sequence shown here is derived from an EMBL/GenBank/DDBJ whole genome shotgun (WGS) entry which is preliminary data.</text>
</comment>
<reference evidence="1" key="1">
    <citation type="submission" date="2023-07" db="EMBL/GenBank/DDBJ databases">
        <title>Black Yeasts Isolated from many extreme environments.</title>
        <authorList>
            <person name="Coleine C."/>
            <person name="Stajich J.E."/>
            <person name="Selbmann L."/>
        </authorList>
    </citation>
    <scope>NUCLEOTIDE SEQUENCE</scope>
    <source>
        <strain evidence="1">CCFEE 5714</strain>
    </source>
</reference>
<gene>
    <name evidence="1" type="ORF">LTR37_017522</name>
</gene>
<evidence type="ECO:0000313" key="1">
    <source>
        <dbReference type="EMBL" id="KAK3697289.1"/>
    </source>
</evidence>
<proteinExistence type="predicted"/>
<sequence>MSSPIPFRSKYNTANSYENIDYSMTEPLNADGSNFSCKGYQNDGPMPLVATYTAGSTYNMTLEGSATHGGGSCQLSLSYDNGATFRVIKSMIGGCPLSSSYDFTIPSYAPAGKALFAWTWQNHEGNREFYMDCAAVDIVSGIHSRKRRRQASQSFEQLPHIWKANLPDLNDCVTVEGTDPVYPNPGPDVVYGNGLDSSSAPSSGTCDSPTPYGQTYRIPRDSSQPWDDSSAPKYATEASPPPSTPTLETTYDDAPSPSMPPLEDTYDGAPPEFVPPLEQAYDNASPPFMPPLEPAYGGAPPSSPENKAKLQQTAASSESYSTTTVTADCPDTVTVTLFQSASGTTTLTTKPMPSYYTTALASACTGTSASCPCATRYDCKELDPCTWACNAFTALATSNVASTSTRAGYATITSTAEAENNQESSRTSRSSRTSASSRTYSSSRTTSRPRSTVVITSTGTTTPVRPSSTPTETSPRPPYATGDLERYLPCVPGTFICTSDTTWETCNYNDGSVEDEPPTAWVYGYPRDVSEGMECLPYLSPYSEETLQYAQQGSTPDGYFRDDRVVRARPHGDCYDDGSIQCTEEGRMFDMCDQGGWVEMGPVANGTICEDGHIIALR</sequence>